<keyword evidence="2" id="KW-1185">Reference proteome</keyword>
<evidence type="ECO:0000313" key="2">
    <source>
        <dbReference type="Proteomes" id="UP000192132"/>
    </source>
</evidence>
<protein>
    <submittedName>
        <fullName evidence="1">Uncharacterized protein</fullName>
    </submittedName>
</protein>
<dbReference type="STRING" id="1907941.BKE30_13385"/>
<accession>A0A1S8CTC6</accession>
<reference evidence="1 2" key="1">
    <citation type="submission" date="2016-10" db="EMBL/GenBank/DDBJ databases">
        <title>Draft Genome sequence of Alkanindiges sp. strain H1.</title>
        <authorList>
            <person name="Subhash Y."/>
            <person name="Lee S."/>
        </authorList>
    </citation>
    <scope>NUCLEOTIDE SEQUENCE [LARGE SCALE GENOMIC DNA]</scope>
    <source>
        <strain evidence="1 2">H1</strain>
    </source>
</reference>
<name>A0A1S8CTC6_9GAMM</name>
<dbReference type="AlphaFoldDB" id="A0A1S8CTC6"/>
<comment type="caution">
    <text evidence="1">The sequence shown here is derived from an EMBL/GenBank/DDBJ whole genome shotgun (WGS) entry which is preliminary data.</text>
</comment>
<proteinExistence type="predicted"/>
<dbReference type="EMBL" id="MLCN01000040">
    <property type="protein sequence ID" value="ONG37940.1"/>
    <property type="molecule type" value="Genomic_DNA"/>
</dbReference>
<dbReference type="Proteomes" id="UP000192132">
    <property type="component" value="Unassembled WGS sequence"/>
</dbReference>
<dbReference type="RefSeq" id="WP_076879103.1">
    <property type="nucleotide sequence ID" value="NZ_MLCN01000040.1"/>
</dbReference>
<gene>
    <name evidence="1" type="ORF">BKE30_13385</name>
</gene>
<evidence type="ECO:0000313" key="1">
    <source>
        <dbReference type="EMBL" id="ONG37940.1"/>
    </source>
</evidence>
<sequence>MTKQSFTYQHLDFAETRQQSDRVLYYYSVQHPDLKYWVSLGDPWPRRPSKAKLLTTAQQVLQNHQPRPVWINRLTAAEYNMLLDQFMLCRFQPEWDKLKEAEVQVKPIGDEAIGIGQHLEVFFNANASVKGTVENIRIGTDPVSQLVSIQGTLRSAHGKLTHFTSSMILQKLAS</sequence>
<organism evidence="1 2">
    <name type="scientific">Alkanindiges hydrocarboniclasticus</name>
    <dbReference type="NCBI Taxonomy" id="1907941"/>
    <lineage>
        <taxon>Bacteria</taxon>
        <taxon>Pseudomonadati</taxon>
        <taxon>Pseudomonadota</taxon>
        <taxon>Gammaproteobacteria</taxon>
        <taxon>Moraxellales</taxon>
        <taxon>Moraxellaceae</taxon>
        <taxon>Alkanindiges</taxon>
    </lineage>
</organism>